<dbReference type="NCBIfam" id="TIGR00106">
    <property type="entry name" value="MTH1187 family thiamine-binding protein"/>
    <property type="match status" value="1"/>
</dbReference>
<dbReference type="EMBL" id="CP066167">
    <property type="protein sequence ID" value="QQD19846.1"/>
    <property type="molecule type" value="Genomic_DNA"/>
</dbReference>
<organism evidence="3 4">
    <name type="scientific">Spongiibacter nanhainus</name>
    <dbReference type="NCBI Taxonomy" id="2794344"/>
    <lineage>
        <taxon>Bacteria</taxon>
        <taxon>Pseudomonadati</taxon>
        <taxon>Pseudomonadota</taxon>
        <taxon>Gammaproteobacteria</taxon>
        <taxon>Cellvibrionales</taxon>
        <taxon>Spongiibacteraceae</taxon>
        <taxon>Spongiibacter</taxon>
    </lineage>
</organism>
<dbReference type="InterPro" id="IPR029756">
    <property type="entry name" value="MTH1187/YkoF-like"/>
</dbReference>
<dbReference type="AlphaFoldDB" id="A0A7T4R3M4"/>
<dbReference type="PANTHER" id="PTHR33777:SF1">
    <property type="entry name" value="UPF0045 PROTEIN ECM15"/>
    <property type="match status" value="1"/>
</dbReference>
<dbReference type="Gene3D" id="3.30.70.930">
    <property type="match status" value="1"/>
</dbReference>
<dbReference type="KEGG" id="snan:I6N98_08415"/>
<evidence type="ECO:0000313" key="4">
    <source>
        <dbReference type="Proteomes" id="UP000596063"/>
    </source>
</evidence>
<gene>
    <name evidence="3" type="ORF">I6N98_08415</name>
</gene>
<evidence type="ECO:0000259" key="2">
    <source>
        <dbReference type="Pfam" id="PF01910"/>
    </source>
</evidence>
<keyword evidence="4" id="KW-1185">Reference proteome</keyword>
<sequence>MKVHVDFCVIPIGTDVSLTPYIAECQRIFTAMGLSPVLHAYGTNLEGEWDTVMDAVKRCHARLHEMGAPRLSSTLKLGTRVDRDQGLADKVESVQQALDSSGNKA</sequence>
<dbReference type="RefSeq" id="WP_198571330.1">
    <property type="nucleotide sequence ID" value="NZ_CP066167.1"/>
</dbReference>
<name>A0A7T4R3M4_9GAMM</name>
<dbReference type="SUPFAM" id="SSF89957">
    <property type="entry name" value="MTH1187/YkoF-like"/>
    <property type="match status" value="1"/>
</dbReference>
<protein>
    <submittedName>
        <fullName evidence="3">MTH1187 family thiamine-binding protein</fullName>
    </submittedName>
</protein>
<evidence type="ECO:0000256" key="1">
    <source>
        <dbReference type="ARBA" id="ARBA00010272"/>
    </source>
</evidence>
<dbReference type="GO" id="GO:0005829">
    <property type="term" value="C:cytosol"/>
    <property type="evidence" value="ECO:0007669"/>
    <property type="project" value="TreeGrafter"/>
</dbReference>
<accession>A0A7T4R3M4</accession>
<evidence type="ECO:0000313" key="3">
    <source>
        <dbReference type="EMBL" id="QQD19846.1"/>
    </source>
</evidence>
<dbReference type="Proteomes" id="UP000596063">
    <property type="component" value="Chromosome"/>
</dbReference>
<proteinExistence type="inferred from homology"/>
<feature type="domain" description="Thiamine-binding protein" evidence="2">
    <location>
        <begin position="5"/>
        <end position="95"/>
    </location>
</feature>
<reference evidence="3 4" key="1">
    <citation type="submission" date="2020-12" db="EMBL/GenBank/DDBJ databases">
        <authorList>
            <person name="Shan Y."/>
        </authorList>
    </citation>
    <scope>NUCLEOTIDE SEQUENCE [LARGE SCALE GENOMIC DNA]</scope>
    <source>
        <strain evidence="4">csc3.9</strain>
    </source>
</reference>
<dbReference type="Pfam" id="PF01910">
    <property type="entry name" value="Thiamine_BP"/>
    <property type="match status" value="1"/>
</dbReference>
<dbReference type="InterPro" id="IPR051614">
    <property type="entry name" value="UPF0045_domain"/>
</dbReference>
<comment type="similarity">
    <text evidence="1">Belongs to the UPF0045 family.</text>
</comment>
<dbReference type="PANTHER" id="PTHR33777">
    <property type="entry name" value="UPF0045 PROTEIN ECM15"/>
    <property type="match status" value="1"/>
</dbReference>
<dbReference type="InterPro" id="IPR002767">
    <property type="entry name" value="Thiamine_BP"/>
</dbReference>